<name>A0AAD7QZG7_9ASCO</name>
<dbReference type="GeneID" id="80884218"/>
<dbReference type="EMBL" id="JARPMG010000001">
    <property type="protein sequence ID" value="KAJ8104329.1"/>
    <property type="molecule type" value="Genomic_DNA"/>
</dbReference>
<protein>
    <submittedName>
        <fullName evidence="2">Uncharacterized protein</fullName>
    </submittedName>
</protein>
<evidence type="ECO:0000256" key="1">
    <source>
        <dbReference type="SAM" id="Coils"/>
    </source>
</evidence>
<accession>A0AAD7QZG7</accession>
<evidence type="ECO:0000313" key="3">
    <source>
        <dbReference type="Proteomes" id="UP001217417"/>
    </source>
</evidence>
<dbReference type="AlphaFoldDB" id="A0AAD7QZG7"/>
<organism evidence="2 3">
    <name type="scientific">Lipomyces tetrasporus</name>
    <dbReference type="NCBI Taxonomy" id="54092"/>
    <lineage>
        <taxon>Eukaryota</taxon>
        <taxon>Fungi</taxon>
        <taxon>Dikarya</taxon>
        <taxon>Ascomycota</taxon>
        <taxon>Saccharomycotina</taxon>
        <taxon>Lipomycetes</taxon>
        <taxon>Lipomycetales</taxon>
        <taxon>Lipomycetaceae</taxon>
        <taxon>Lipomyces</taxon>
    </lineage>
</organism>
<proteinExistence type="predicted"/>
<keyword evidence="1" id="KW-0175">Coiled coil</keyword>
<sequence length="131" mass="14388">MDLDLDDITAALDDISSADTVMDDRQSFEQMNAELETLKAKVDRMDQRTISLELNMRRQIETTTTLVSHLCTGLPPLKLPGGKEPYVDSVLESSRQQAIGLRALKSAAEIDQLEDNEAVSFAIGHLSANAL</sequence>
<dbReference type="Proteomes" id="UP001217417">
    <property type="component" value="Unassembled WGS sequence"/>
</dbReference>
<evidence type="ECO:0000313" key="2">
    <source>
        <dbReference type="EMBL" id="KAJ8104329.1"/>
    </source>
</evidence>
<keyword evidence="3" id="KW-1185">Reference proteome</keyword>
<comment type="caution">
    <text evidence="2">The sequence shown here is derived from an EMBL/GenBank/DDBJ whole genome shotgun (WGS) entry which is preliminary data.</text>
</comment>
<gene>
    <name evidence="2" type="ORF">POJ06DRAFT_265155</name>
</gene>
<dbReference type="RefSeq" id="XP_056047779.1">
    <property type="nucleotide sequence ID" value="XM_056189052.1"/>
</dbReference>
<reference evidence="2" key="1">
    <citation type="submission" date="2023-03" db="EMBL/GenBank/DDBJ databases">
        <title>Near-Complete genome sequence of Lipomyces tetrasporous NRRL Y-64009, an oleaginous yeast capable of growing on lignocellulosic hydrolysates.</title>
        <authorList>
            <consortium name="Lawrence Berkeley National Laboratory"/>
            <person name="Jagtap S.S."/>
            <person name="Liu J.-J."/>
            <person name="Walukiewicz H.E."/>
            <person name="Pangilinan J."/>
            <person name="Lipzen A."/>
            <person name="Ahrendt S."/>
            <person name="Koriabine M."/>
            <person name="Cobaugh K."/>
            <person name="Salamov A."/>
            <person name="Yoshinaga Y."/>
            <person name="Ng V."/>
            <person name="Daum C."/>
            <person name="Grigoriev I.V."/>
            <person name="Slininger P.J."/>
            <person name="Dien B.S."/>
            <person name="Jin Y.-S."/>
            <person name="Rao C.V."/>
        </authorList>
    </citation>
    <scope>NUCLEOTIDE SEQUENCE</scope>
    <source>
        <strain evidence="2">NRRL Y-64009</strain>
    </source>
</reference>
<feature type="coiled-coil region" evidence="1">
    <location>
        <begin position="21"/>
        <end position="55"/>
    </location>
</feature>